<dbReference type="InterPro" id="IPR015422">
    <property type="entry name" value="PyrdxlP-dep_Trfase_small"/>
</dbReference>
<dbReference type="GO" id="GO:0008483">
    <property type="term" value="F:transaminase activity"/>
    <property type="evidence" value="ECO:0007669"/>
    <property type="project" value="TreeGrafter"/>
</dbReference>
<gene>
    <name evidence="6" type="ORF">A3G49_02455</name>
</gene>
<dbReference type="InterPro" id="IPR015421">
    <property type="entry name" value="PyrdxlP-dep_Trfase_major"/>
</dbReference>
<evidence type="ECO:0000313" key="6">
    <source>
        <dbReference type="EMBL" id="OHA13203.1"/>
    </source>
</evidence>
<dbReference type="Gene3D" id="3.90.1150.10">
    <property type="entry name" value="Aspartate Aminotransferase, domain 1"/>
    <property type="match status" value="1"/>
</dbReference>
<dbReference type="Proteomes" id="UP000177171">
    <property type="component" value="Unassembled WGS sequence"/>
</dbReference>
<name>A0A1G2LNP6_9BACT</name>
<keyword evidence="1 4" id="KW-0663">Pyridoxal phosphate</keyword>
<organism evidence="6 7">
    <name type="scientific">Candidatus Sungbacteria bacterium RIFCSPLOWO2_12_FULL_41_11</name>
    <dbReference type="NCBI Taxonomy" id="1802286"/>
    <lineage>
        <taxon>Bacteria</taxon>
        <taxon>Candidatus Sungiibacteriota</taxon>
    </lineage>
</organism>
<comment type="caution">
    <text evidence="6">The sequence shown here is derived from an EMBL/GenBank/DDBJ whole genome shotgun (WGS) entry which is preliminary data.</text>
</comment>
<dbReference type="PANTHER" id="PTHR30244:SF36">
    <property type="entry name" value="3-OXO-GLUCOSE-6-PHOSPHATE:GLUTAMATE AMINOTRANSFERASE"/>
    <property type="match status" value="1"/>
</dbReference>
<evidence type="ECO:0000256" key="2">
    <source>
        <dbReference type="ARBA" id="ARBA00037999"/>
    </source>
</evidence>
<dbReference type="GO" id="GO:0030170">
    <property type="term" value="F:pyridoxal phosphate binding"/>
    <property type="evidence" value="ECO:0007669"/>
    <property type="project" value="TreeGrafter"/>
</dbReference>
<dbReference type="EMBL" id="MHQY01000033">
    <property type="protein sequence ID" value="OHA13203.1"/>
    <property type="molecule type" value="Genomic_DNA"/>
</dbReference>
<evidence type="ECO:0000256" key="5">
    <source>
        <dbReference type="RuleBase" id="RU004508"/>
    </source>
</evidence>
<protein>
    <recommendedName>
        <fullName evidence="8">Transcriptional regulator</fullName>
    </recommendedName>
</protein>
<sequence length="366" mass="41310">MNDLFLNFKILLSFWDIIKRRDFILGKAVKDFEKKLALYLEAPYVLGVASCTDALILSLKALGIGHGDEVIVPAVSFFSTAGAVSWVNAKPVFVDIEEKSFNINSDLIEKVIMPKTKAIIVAHLAGRMAALEKISALTGKYNLYLIEDAAQTLGAKYKNRHIGYYADLACLSFNPQKILSAYGDGGAIVTGQTALAEKISMMRMYGANGYKEVSFRHPIAGVSSRLSSFQAAVLNIKLDQLNKIIEKWRKNYFLYSELLRGVDSIVLPETPSEDYYINGYRFIILTKKRDELLKYLRDNRVDARSHYSVPLPYLGAFEYLNYKKGDFPVAEKFAEESLALPLSHRISESEMRHIADLIRKFFEVIE</sequence>
<dbReference type="Gene3D" id="3.40.640.10">
    <property type="entry name" value="Type I PLP-dependent aspartate aminotransferase-like (Major domain)"/>
    <property type="match status" value="1"/>
</dbReference>
<dbReference type="AlphaFoldDB" id="A0A1G2LNP6"/>
<accession>A0A1G2LNP6</accession>
<dbReference type="GO" id="GO:0000271">
    <property type="term" value="P:polysaccharide biosynthetic process"/>
    <property type="evidence" value="ECO:0007669"/>
    <property type="project" value="TreeGrafter"/>
</dbReference>
<evidence type="ECO:0000256" key="3">
    <source>
        <dbReference type="PIRSR" id="PIRSR000390-1"/>
    </source>
</evidence>
<evidence type="ECO:0000256" key="1">
    <source>
        <dbReference type="ARBA" id="ARBA00022898"/>
    </source>
</evidence>
<feature type="active site" description="Proton acceptor" evidence="3">
    <location>
        <position position="177"/>
    </location>
</feature>
<proteinExistence type="inferred from homology"/>
<feature type="modified residue" description="N6-(pyridoxal phosphate)lysine" evidence="4">
    <location>
        <position position="177"/>
    </location>
</feature>
<dbReference type="SUPFAM" id="SSF53383">
    <property type="entry name" value="PLP-dependent transferases"/>
    <property type="match status" value="1"/>
</dbReference>
<evidence type="ECO:0000256" key="4">
    <source>
        <dbReference type="PIRSR" id="PIRSR000390-2"/>
    </source>
</evidence>
<evidence type="ECO:0000313" key="7">
    <source>
        <dbReference type="Proteomes" id="UP000177171"/>
    </source>
</evidence>
<comment type="similarity">
    <text evidence="2 5">Belongs to the DegT/DnrJ/EryC1 family.</text>
</comment>
<dbReference type="PANTHER" id="PTHR30244">
    <property type="entry name" value="TRANSAMINASE"/>
    <property type="match status" value="1"/>
</dbReference>
<dbReference type="PIRSF" id="PIRSF000390">
    <property type="entry name" value="PLP_StrS"/>
    <property type="match status" value="1"/>
</dbReference>
<dbReference type="InterPro" id="IPR000653">
    <property type="entry name" value="DegT/StrS_aminotransferase"/>
</dbReference>
<dbReference type="Pfam" id="PF01041">
    <property type="entry name" value="DegT_DnrJ_EryC1"/>
    <property type="match status" value="1"/>
</dbReference>
<evidence type="ECO:0008006" key="8">
    <source>
        <dbReference type="Google" id="ProtNLM"/>
    </source>
</evidence>
<dbReference type="CDD" id="cd00616">
    <property type="entry name" value="AHBA_syn"/>
    <property type="match status" value="1"/>
</dbReference>
<reference evidence="6 7" key="1">
    <citation type="journal article" date="2016" name="Nat. Commun.">
        <title>Thousands of microbial genomes shed light on interconnected biogeochemical processes in an aquifer system.</title>
        <authorList>
            <person name="Anantharaman K."/>
            <person name="Brown C.T."/>
            <person name="Hug L.A."/>
            <person name="Sharon I."/>
            <person name="Castelle C.J."/>
            <person name="Probst A.J."/>
            <person name="Thomas B.C."/>
            <person name="Singh A."/>
            <person name="Wilkins M.J."/>
            <person name="Karaoz U."/>
            <person name="Brodie E.L."/>
            <person name="Williams K.H."/>
            <person name="Hubbard S.S."/>
            <person name="Banfield J.F."/>
        </authorList>
    </citation>
    <scope>NUCLEOTIDE SEQUENCE [LARGE SCALE GENOMIC DNA]</scope>
</reference>
<dbReference type="InterPro" id="IPR015424">
    <property type="entry name" value="PyrdxlP-dep_Trfase"/>
</dbReference>